<dbReference type="Pfam" id="PF09391">
    <property type="entry name" value="DUF2000"/>
    <property type="match status" value="1"/>
</dbReference>
<keyword evidence="2" id="KW-1185">Reference proteome</keyword>
<proteinExistence type="predicted"/>
<name>A0ABT8FID9_9ACTN</name>
<dbReference type="Gene3D" id="3.40.1490.10">
    <property type="entry name" value="Bit1"/>
    <property type="match status" value="1"/>
</dbReference>
<protein>
    <submittedName>
        <fullName evidence="1">DUF2000 domain-containing protein</fullName>
    </submittedName>
</protein>
<evidence type="ECO:0000313" key="1">
    <source>
        <dbReference type="EMBL" id="MDN4174457.1"/>
    </source>
</evidence>
<dbReference type="SUPFAM" id="SSF102462">
    <property type="entry name" value="Peptidyl-tRNA hydrolase II"/>
    <property type="match status" value="1"/>
</dbReference>
<evidence type="ECO:0000313" key="2">
    <source>
        <dbReference type="Proteomes" id="UP001168620"/>
    </source>
</evidence>
<comment type="caution">
    <text evidence="1">The sequence shown here is derived from an EMBL/GenBank/DDBJ whole genome shotgun (WGS) entry which is preliminary data.</text>
</comment>
<reference evidence="1" key="1">
    <citation type="submission" date="2023-06" db="EMBL/GenBank/DDBJ databases">
        <title>Draft genome sequence of Nocardioides sp. SOB77.</title>
        <authorList>
            <person name="Zhang G."/>
        </authorList>
    </citation>
    <scope>NUCLEOTIDE SEQUENCE</scope>
    <source>
        <strain evidence="1">SOB77</strain>
    </source>
</reference>
<dbReference type="InterPro" id="IPR023476">
    <property type="entry name" value="Pep_tRNA_hydro_II_dom_sf"/>
</dbReference>
<dbReference type="EMBL" id="JAUHJQ010000007">
    <property type="protein sequence ID" value="MDN4174457.1"/>
    <property type="molecule type" value="Genomic_DNA"/>
</dbReference>
<accession>A0ABT8FID9</accession>
<dbReference type="Proteomes" id="UP001168620">
    <property type="component" value="Unassembled WGS sequence"/>
</dbReference>
<dbReference type="InterPro" id="IPR018988">
    <property type="entry name" value="DUF2000"/>
</dbReference>
<sequence>MSTEILPGPAIGFTPEQIDQSASTRDVRQKWVVVVDEALPPGRAVNAAVCVAGATTAQVPGLLGADATDADGTTYPGLPWLGCTVLGAPAERLGALRAAAGRRTDVAVVAMPVAAQLTRVYDDYLEAVASSAAEDLSFLALSLVGPRKVVDRLVKGLGLLP</sequence>
<dbReference type="RefSeq" id="WP_300953555.1">
    <property type="nucleotide sequence ID" value="NZ_JAUHJQ010000007.1"/>
</dbReference>
<organism evidence="1 2">
    <name type="scientific">Nocardioides oceani</name>
    <dbReference type="NCBI Taxonomy" id="3058369"/>
    <lineage>
        <taxon>Bacteria</taxon>
        <taxon>Bacillati</taxon>
        <taxon>Actinomycetota</taxon>
        <taxon>Actinomycetes</taxon>
        <taxon>Propionibacteriales</taxon>
        <taxon>Nocardioidaceae</taxon>
        <taxon>Nocardioides</taxon>
    </lineage>
</organism>
<gene>
    <name evidence="1" type="ORF">QWY28_15955</name>
</gene>